<dbReference type="RefSeq" id="WP_012816650.1">
    <property type="nucleotide sequence ID" value="NC_003265.1"/>
</dbReference>
<gene>
    <name evidence="5" type="ORF">SAP057A_012</name>
</gene>
<name>D2J9I7_STAAU</name>
<geneLocation type="plasmid" evidence="6">
    <name>pETB</name>
</geneLocation>
<reference evidence="5" key="2">
    <citation type="submission" date="2009-12" db="EMBL/GenBank/DDBJ databases">
        <authorList>
            <person name="Summers A.O."/>
            <person name="Shearer J."/>
            <person name="Wireman J."/>
        </authorList>
    </citation>
    <scope>NUCLEOTIDE SEQUENCE</scope>
    <source>
        <strain evidence="5">3049</strain>
        <plasmid evidence="5">SAP057A</plasmid>
    </source>
</reference>
<keyword evidence="5" id="KW-0614">Plasmid</keyword>
<dbReference type="AlphaFoldDB" id="D2J9I7"/>
<dbReference type="PROSITE" id="PS51032">
    <property type="entry name" value="AP2_ERF"/>
    <property type="match status" value="1"/>
</dbReference>
<evidence type="ECO:0000256" key="1">
    <source>
        <dbReference type="ARBA" id="ARBA00023015"/>
    </source>
</evidence>
<feature type="domain" description="AP2/ERF" evidence="4">
    <location>
        <begin position="1"/>
        <end position="53"/>
    </location>
</feature>
<dbReference type="Gene3D" id="3.30.730.10">
    <property type="entry name" value="AP2/ERF domain"/>
    <property type="match status" value="1"/>
</dbReference>
<dbReference type="GO" id="GO:0003700">
    <property type="term" value="F:DNA-binding transcription factor activity"/>
    <property type="evidence" value="ECO:0007669"/>
    <property type="project" value="InterPro"/>
</dbReference>
<accession>D2J9I7</accession>
<keyword evidence="1" id="KW-0805">Transcription regulation</keyword>
<reference evidence="6" key="3">
    <citation type="journal article" date="2013" name="Antimicrob. Agents Chemother.">
        <title>Emergence of Staphylococcus aureus Carrying Multiple Drug Resistance Genes on a Plasmid Encoding Exfoliative Toxin B.</title>
        <authorList>
            <person name="Hisatsune J."/>
            <person name="Hirakawa H."/>
            <person name="Yamaguchi T."/>
            <person name="Fudaba Y."/>
            <person name="Oshima K."/>
            <person name="Hattori M."/>
            <person name="Kato F."/>
            <person name="Kayama S."/>
            <person name="Sugai M."/>
        </authorList>
    </citation>
    <scope>NUCLEOTIDE SEQUENCE</scope>
    <source>
        <strain evidence="6">TY825</strain>
        <plasmid evidence="6">pETB</plasmid>
    </source>
</reference>
<organism evidence="5">
    <name type="scientific">Staphylococcus aureus</name>
    <dbReference type="NCBI Taxonomy" id="1280"/>
    <lineage>
        <taxon>Bacteria</taxon>
        <taxon>Bacillati</taxon>
        <taxon>Bacillota</taxon>
        <taxon>Bacilli</taxon>
        <taxon>Bacillales</taxon>
        <taxon>Staphylococcaceae</taxon>
        <taxon>Staphylococcus</taxon>
    </lineage>
</organism>
<evidence type="ECO:0000313" key="5">
    <source>
        <dbReference type="EMBL" id="ACZ68485.1"/>
    </source>
</evidence>
<evidence type="ECO:0000256" key="2">
    <source>
        <dbReference type="ARBA" id="ARBA00023125"/>
    </source>
</evidence>
<dbReference type="SUPFAM" id="SSF54171">
    <property type="entry name" value="DNA-binding domain"/>
    <property type="match status" value="1"/>
</dbReference>
<evidence type="ECO:0000259" key="4">
    <source>
        <dbReference type="PROSITE" id="PS51032"/>
    </source>
</evidence>
<sequence>MSYDSKHNKWVASIYAEGEKKYLGRFVDEKECAKAYNNAVLKYWDGDGFLNDL</sequence>
<proteinExistence type="predicted"/>
<dbReference type="InterPro" id="IPR016177">
    <property type="entry name" value="DNA-bd_dom_sf"/>
</dbReference>
<keyword evidence="3" id="KW-0804">Transcription</keyword>
<dbReference type="InterPro" id="IPR036955">
    <property type="entry name" value="AP2/ERF_dom_sf"/>
</dbReference>
<dbReference type="EMBL" id="GQ900415">
    <property type="protein sequence ID" value="ACZ68485.1"/>
    <property type="molecule type" value="Genomic_DNA"/>
</dbReference>
<keyword evidence="2" id="KW-0238">DNA-binding</keyword>
<dbReference type="InterPro" id="IPR001471">
    <property type="entry name" value="AP2/ERF_dom"/>
</dbReference>
<dbReference type="EMBL" id="AP012467">
    <property type="protein sequence ID" value="BAO01036.1"/>
    <property type="molecule type" value="Genomic_DNA"/>
</dbReference>
<dbReference type="GO" id="GO:0003677">
    <property type="term" value="F:DNA binding"/>
    <property type="evidence" value="ECO:0007669"/>
    <property type="project" value="UniProtKB-KW"/>
</dbReference>
<protein>
    <recommendedName>
        <fullName evidence="4">AP2/ERF domain-containing protein</fullName>
    </recommendedName>
</protein>
<evidence type="ECO:0000313" key="6">
    <source>
        <dbReference type="EMBL" id="BAO01036.1"/>
    </source>
</evidence>
<reference evidence="5" key="1">
    <citation type="submission" date="2009-08" db="EMBL/GenBank/DDBJ databases">
        <authorList>
            <person name="Gill J."/>
            <person name="Borman J."/>
            <person name="Shetty J."/>
            <person name="Hostetler J."/>
            <person name="Durkin S."/>
            <person name="Montgomery B."/>
        </authorList>
    </citation>
    <scope>NUCLEOTIDE SEQUENCE</scope>
    <source>
        <strain evidence="5">3049</strain>
        <plasmid evidence="5">SAP057A</plasmid>
    </source>
</reference>
<evidence type="ECO:0000256" key="3">
    <source>
        <dbReference type="ARBA" id="ARBA00023163"/>
    </source>
</evidence>
<geneLocation type="plasmid" evidence="5">
    <name>SAP057A</name>
</geneLocation>